<accession>A0AAU8DLT6</accession>
<feature type="domain" description="HTH marR-type" evidence="1">
    <location>
        <begin position="1"/>
        <end position="142"/>
    </location>
</feature>
<proteinExistence type="predicted"/>
<name>A0AAU8DLT6_9ACTN</name>
<dbReference type="SMART" id="SM00347">
    <property type="entry name" value="HTH_MARR"/>
    <property type="match status" value="1"/>
</dbReference>
<protein>
    <submittedName>
        <fullName evidence="2">MarR family winged helix-turn-helix transcriptional regulator</fullName>
    </submittedName>
</protein>
<evidence type="ECO:0000313" key="2">
    <source>
        <dbReference type="EMBL" id="XCG62726.1"/>
    </source>
</evidence>
<organism evidence="2">
    <name type="scientific">Nakamurella sp. A5-74</name>
    <dbReference type="NCBI Taxonomy" id="3158264"/>
    <lineage>
        <taxon>Bacteria</taxon>
        <taxon>Bacillati</taxon>
        <taxon>Actinomycetota</taxon>
        <taxon>Actinomycetes</taxon>
        <taxon>Nakamurellales</taxon>
        <taxon>Nakamurellaceae</taxon>
        <taxon>Nakamurella</taxon>
    </lineage>
</organism>
<dbReference type="InterPro" id="IPR036390">
    <property type="entry name" value="WH_DNA-bd_sf"/>
</dbReference>
<dbReference type="InterPro" id="IPR000835">
    <property type="entry name" value="HTH_MarR-typ"/>
</dbReference>
<evidence type="ECO:0000259" key="1">
    <source>
        <dbReference type="PROSITE" id="PS50995"/>
    </source>
</evidence>
<dbReference type="Pfam" id="PF01047">
    <property type="entry name" value="MarR"/>
    <property type="match status" value="1"/>
</dbReference>
<dbReference type="Gene3D" id="1.10.10.10">
    <property type="entry name" value="Winged helix-like DNA-binding domain superfamily/Winged helix DNA-binding domain"/>
    <property type="match status" value="1"/>
</dbReference>
<sequence>MIETVQESLVDVGSRLLTAVAGLNRWATAQAQTPFDIPYAQLRLLSLVGQLEPVRVTELAEADNCSQPTVTQQIRKLAALGWIDRADDPDDARASLLSLSARGNAAIGQARAARARAIVPLLADLEKADRETLVRATDLLTRLAATSSIDHRHPNRRTGSERGES</sequence>
<reference evidence="2" key="1">
    <citation type="submission" date="2024-05" db="EMBL/GenBank/DDBJ databases">
        <authorList>
            <person name="Cai S.Y."/>
            <person name="Jin L.M."/>
            <person name="Li H.R."/>
        </authorList>
    </citation>
    <scope>NUCLEOTIDE SEQUENCE</scope>
    <source>
        <strain evidence="2">A5-74</strain>
    </source>
</reference>
<dbReference type="InterPro" id="IPR052526">
    <property type="entry name" value="HTH-type_Bedaq_tolerance"/>
</dbReference>
<dbReference type="GO" id="GO:0003700">
    <property type="term" value="F:DNA-binding transcription factor activity"/>
    <property type="evidence" value="ECO:0007669"/>
    <property type="project" value="InterPro"/>
</dbReference>
<dbReference type="SUPFAM" id="SSF46785">
    <property type="entry name" value="Winged helix' DNA-binding domain"/>
    <property type="match status" value="1"/>
</dbReference>
<dbReference type="PANTHER" id="PTHR39515">
    <property type="entry name" value="CONSERVED PROTEIN"/>
    <property type="match status" value="1"/>
</dbReference>
<dbReference type="PANTHER" id="PTHR39515:SF2">
    <property type="entry name" value="HTH-TYPE TRANSCRIPTIONAL REGULATOR RV0880"/>
    <property type="match status" value="1"/>
</dbReference>
<gene>
    <name evidence="2" type="ORF">ABLG96_16065</name>
</gene>
<dbReference type="EMBL" id="CP159218">
    <property type="protein sequence ID" value="XCG62726.1"/>
    <property type="molecule type" value="Genomic_DNA"/>
</dbReference>
<dbReference type="AlphaFoldDB" id="A0AAU8DLT6"/>
<dbReference type="PROSITE" id="PS50995">
    <property type="entry name" value="HTH_MARR_2"/>
    <property type="match status" value="1"/>
</dbReference>
<dbReference type="RefSeq" id="WP_353648341.1">
    <property type="nucleotide sequence ID" value="NZ_CP159218.1"/>
</dbReference>
<dbReference type="InterPro" id="IPR036388">
    <property type="entry name" value="WH-like_DNA-bd_sf"/>
</dbReference>